<sequence>MEGWIKLWRKLKNNGHLKMPGTAFKLWIYCLLEAAPYPDRARALEAGELWLNYEHVRQVIGEADRQMSKSTVSSALKYLATKGYVELEVKQFYGVKARVINWQDYQSSTETVPVPVPVEDMSSTETVPGKNSEMTPVCMLPGTQTVPVDGSPGTVTSTVTSTETVPGPVLARASEPYGGAASGTPKNNKNKDLNNTVVVVNLITSFEKEFGRPLSPLEVDQLAKWRSELPEDLILEALTQAVIRNKRTLAYTGGILLNWQRAGIRTADEARQDKLRRSRRTGRQAGRQDPAGSKKKEFIKTLYV</sequence>
<feature type="domain" description="DnaB/C C-terminal" evidence="3">
    <location>
        <begin position="204"/>
        <end position="273"/>
    </location>
</feature>
<feature type="region of interest" description="Disordered" evidence="2">
    <location>
        <begin position="114"/>
        <end position="163"/>
    </location>
</feature>
<dbReference type="EMBL" id="JAKOAV010000011">
    <property type="protein sequence ID" value="MDF9408202.1"/>
    <property type="molecule type" value="Genomic_DNA"/>
</dbReference>
<keyword evidence="5" id="KW-1185">Reference proteome</keyword>
<evidence type="ECO:0000313" key="5">
    <source>
        <dbReference type="Proteomes" id="UP001154312"/>
    </source>
</evidence>
<gene>
    <name evidence="4" type="ORF">L7E55_07490</name>
</gene>
<dbReference type="InterPro" id="IPR006343">
    <property type="entry name" value="DnaB/C_C"/>
</dbReference>
<comment type="similarity">
    <text evidence="1">Belongs to the DnaB/DnaD family.</text>
</comment>
<feature type="compositionally biased region" description="Low complexity" evidence="2">
    <location>
        <begin position="150"/>
        <end position="163"/>
    </location>
</feature>
<evidence type="ECO:0000259" key="3">
    <source>
        <dbReference type="Pfam" id="PF07261"/>
    </source>
</evidence>
<dbReference type="InterPro" id="IPR034829">
    <property type="entry name" value="DnaD-like_sf"/>
</dbReference>
<dbReference type="RefSeq" id="WP_277443495.1">
    <property type="nucleotide sequence ID" value="NZ_JAKOAV010000011.1"/>
</dbReference>
<protein>
    <submittedName>
        <fullName evidence="4">DnaD domain protein</fullName>
    </submittedName>
</protein>
<dbReference type="PANTHER" id="PTHR37293:SF6">
    <property type="entry name" value="DNA REPLICATION PROTEIN DNAD"/>
    <property type="match status" value="1"/>
</dbReference>
<dbReference type="Proteomes" id="UP001154312">
    <property type="component" value="Unassembled WGS sequence"/>
</dbReference>
<organism evidence="4 5">
    <name type="scientific">Pelotomaculum isophthalicicum JI</name>
    <dbReference type="NCBI Taxonomy" id="947010"/>
    <lineage>
        <taxon>Bacteria</taxon>
        <taxon>Bacillati</taxon>
        <taxon>Bacillota</taxon>
        <taxon>Clostridia</taxon>
        <taxon>Eubacteriales</taxon>
        <taxon>Desulfotomaculaceae</taxon>
        <taxon>Pelotomaculum</taxon>
    </lineage>
</organism>
<evidence type="ECO:0000313" key="4">
    <source>
        <dbReference type="EMBL" id="MDF9408202.1"/>
    </source>
</evidence>
<dbReference type="PANTHER" id="PTHR37293">
    <property type="entry name" value="PHAGE REPLICATION PROTEIN-RELATED"/>
    <property type="match status" value="1"/>
</dbReference>
<dbReference type="SUPFAM" id="SSF158499">
    <property type="entry name" value="DnaD domain-like"/>
    <property type="match status" value="1"/>
</dbReference>
<feature type="region of interest" description="Disordered" evidence="2">
    <location>
        <begin position="270"/>
        <end position="297"/>
    </location>
</feature>
<dbReference type="Gene3D" id="1.10.10.630">
    <property type="entry name" value="DnaD domain-like"/>
    <property type="match status" value="1"/>
</dbReference>
<comment type="caution">
    <text evidence="4">The sequence shown here is derived from an EMBL/GenBank/DDBJ whole genome shotgun (WGS) entry which is preliminary data.</text>
</comment>
<evidence type="ECO:0000256" key="2">
    <source>
        <dbReference type="SAM" id="MobiDB-lite"/>
    </source>
</evidence>
<name>A0A9X4JVX6_9FIRM</name>
<evidence type="ECO:0000256" key="1">
    <source>
        <dbReference type="ARBA" id="ARBA00093462"/>
    </source>
</evidence>
<reference evidence="4" key="1">
    <citation type="submission" date="2022-02" db="EMBL/GenBank/DDBJ databases">
        <authorList>
            <person name="Leng L."/>
        </authorList>
    </citation>
    <scope>NUCLEOTIDE SEQUENCE</scope>
    <source>
        <strain evidence="4">JI</strain>
    </source>
</reference>
<dbReference type="Pfam" id="PF07261">
    <property type="entry name" value="DnaB_2"/>
    <property type="match status" value="1"/>
</dbReference>
<accession>A0A9X4JVX6</accession>
<dbReference type="AlphaFoldDB" id="A0A9X4JVX6"/>
<dbReference type="InterPro" id="IPR053162">
    <property type="entry name" value="DnaD"/>
</dbReference>
<proteinExistence type="inferred from homology"/>
<dbReference type="NCBIfam" id="TIGR01446">
    <property type="entry name" value="DnaD_dom"/>
    <property type="match status" value="1"/>
</dbReference>